<reference evidence="1 2" key="1">
    <citation type="journal article" date="2018" name="Nat. Biotechnol.">
        <title>A standardized bacterial taxonomy based on genome phylogeny substantially revises the tree of life.</title>
        <authorList>
            <person name="Parks D.H."/>
            <person name="Chuvochina M."/>
            <person name="Waite D.W."/>
            <person name="Rinke C."/>
            <person name="Skarshewski A."/>
            <person name="Chaumeil P.A."/>
            <person name="Hugenholtz P."/>
        </authorList>
    </citation>
    <scope>NUCLEOTIDE SEQUENCE [LARGE SCALE GENOMIC DNA]</scope>
    <source>
        <strain evidence="1">UBA10707</strain>
    </source>
</reference>
<dbReference type="Gene3D" id="3.30.40.190">
    <property type="match status" value="1"/>
</dbReference>
<evidence type="ECO:0000313" key="2">
    <source>
        <dbReference type="Proteomes" id="UP000264036"/>
    </source>
</evidence>
<comment type="caution">
    <text evidence="1">The sequence shown here is derived from an EMBL/GenBank/DDBJ whole genome shotgun (WGS) entry which is preliminary data.</text>
</comment>
<protein>
    <submittedName>
        <fullName evidence="1">Recombinase</fullName>
    </submittedName>
</protein>
<dbReference type="Proteomes" id="UP000264036">
    <property type="component" value="Unassembled WGS sequence"/>
</dbReference>
<dbReference type="InterPro" id="IPR031875">
    <property type="entry name" value="RecA_dep_nuc"/>
</dbReference>
<dbReference type="AlphaFoldDB" id="A0A356LAA7"/>
<proteinExistence type="predicted"/>
<dbReference type="Pfam" id="PF16786">
    <property type="entry name" value="RecA_dep_nuc"/>
    <property type="match status" value="1"/>
</dbReference>
<organism evidence="1 2">
    <name type="scientific">Advenella kashmirensis</name>
    <dbReference type="NCBI Taxonomy" id="310575"/>
    <lineage>
        <taxon>Bacteria</taxon>
        <taxon>Pseudomonadati</taxon>
        <taxon>Pseudomonadota</taxon>
        <taxon>Betaproteobacteria</taxon>
        <taxon>Burkholderiales</taxon>
        <taxon>Alcaligenaceae</taxon>
    </lineage>
</organism>
<name>A0A356LAA7_9BURK</name>
<accession>A0A356LAA7</accession>
<sequence>MKGRSVTAAQKRFHCQMASLGCVACKKMRIFTPHVSIHHIDGRTKPWAHWLVLPLCGPHHQDMGALGVFAVHPYKARFESEYGTQKELFAECIGQLDNPPAEALALIASPAAKLAGMKKAAFEAA</sequence>
<dbReference type="EMBL" id="DOEK01000003">
    <property type="protein sequence ID" value="HBP27923.1"/>
    <property type="molecule type" value="Genomic_DNA"/>
</dbReference>
<gene>
    <name evidence="1" type="ORF">DD666_00725</name>
</gene>
<evidence type="ECO:0000313" key="1">
    <source>
        <dbReference type="EMBL" id="HBP27923.1"/>
    </source>
</evidence>